<sequence>MDQAETLYLVSLQLPPRGAVCKPDQQPFGLMAPSQASAQQAPSTAASPRLPGLPRLTPFG</sequence>
<gene>
    <name evidence="2" type="ORF">JF922_00800</name>
</gene>
<dbReference type="Proteomes" id="UP000612893">
    <property type="component" value="Unassembled WGS sequence"/>
</dbReference>
<evidence type="ECO:0000256" key="1">
    <source>
        <dbReference type="SAM" id="MobiDB-lite"/>
    </source>
</evidence>
<dbReference type="RefSeq" id="WP_338198444.1">
    <property type="nucleotide sequence ID" value="NZ_JAEKNR010000013.1"/>
</dbReference>
<reference evidence="2" key="1">
    <citation type="submission" date="2020-10" db="EMBL/GenBank/DDBJ databases">
        <title>Ca. Dormibacterota MAGs.</title>
        <authorList>
            <person name="Montgomery K."/>
        </authorList>
    </citation>
    <scope>NUCLEOTIDE SEQUENCE [LARGE SCALE GENOMIC DNA]</scope>
    <source>
        <strain evidence="2">SC8812_S17_10</strain>
    </source>
</reference>
<feature type="region of interest" description="Disordered" evidence="1">
    <location>
        <begin position="25"/>
        <end position="60"/>
    </location>
</feature>
<accession>A0A934N7K7</accession>
<name>A0A934N7K7_9BACT</name>
<comment type="caution">
    <text evidence="2">The sequence shown here is derived from an EMBL/GenBank/DDBJ whole genome shotgun (WGS) entry which is preliminary data.</text>
</comment>
<organism evidence="2 3">
    <name type="scientific">Candidatus Nephthysia bennettiae</name>
    <dbReference type="NCBI Taxonomy" id="3127016"/>
    <lineage>
        <taxon>Bacteria</taxon>
        <taxon>Bacillati</taxon>
        <taxon>Candidatus Dormiibacterota</taxon>
        <taxon>Candidatus Dormibacteria</taxon>
        <taxon>Candidatus Dormibacterales</taxon>
        <taxon>Candidatus Dormibacteraceae</taxon>
        <taxon>Candidatus Nephthysia</taxon>
    </lineage>
</organism>
<dbReference type="AlphaFoldDB" id="A0A934N7K7"/>
<feature type="compositionally biased region" description="Low complexity" evidence="1">
    <location>
        <begin position="32"/>
        <end position="48"/>
    </location>
</feature>
<evidence type="ECO:0000313" key="2">
    <source>
        <dbReference type="EMBL" id="MBJ7596614.1"/>
    </source>
</evidence>
<evidence type="ECO:0000313" key="3">
    <source>
        <dbReference type="Proteomes" id="UP000612893"/>
    </source>
</evidence>
<proteinExistence type="predicted"/>
<keyword evidence="3" id="KW-1185">Reference proteome</keyword>
<dbReference type="EMBL" id="JAEKNR010000013">
    <property type="protein sequence ID" value="MBJ7596614.1"/>
    <property type="molecule type" value="Genomic_DNA"/>
</dbReference>
<protein>
    <submittedName>
        <fullName evidence="2">Uncharacterized protein</fullName>
    </submittedName>
</protein>